<keyword evidence="3" id="KW-1185">Reference proteome</keyword>
<proteinExistence type="predicted"/>
<evidence type="ECO:0000313" key="2">
    <source>
        <dbReference type="EMBL" id="GAA1511663.1"/>
    </source>
</evidence>
<feature type="signal peptide" evidence="1">
    <location>
        <begin position="1"/>
        <end position="25"/>
    </location>
</feature>
<dbReference type="EMBL" id="BAAAOR010000012">
    <property type="protein sequence ID" value="GAA1511663.1"/>
    <property type="molecule type" value="Genomic_DNA"/>
</dbReference>
<keyword evidence="1" id="KW-0732">Signal</keyword>
<sequence length="445" mass="44842">MRHSRRVKLAAVASLGLSLSGLAIAAPATAGQMNTSTFDTTTLSGSGPQSGTLPNGVEWSVDKGAGPSDQGYYVYPSDGVQTYTFSEPVSLAFGISGLNCAGEAVRLQDGIEPVDVNAHHVWDGDDNLLTGSGASTGDVTTFTSTAPVTSFTLTPVGAGSCGRGVSSFEVGYFDNQTPTATIAAPVDGGEFTQGQTVAADYSCADGDTGHVDAVDCVGDVAVGEPIDTSTTGTKTFTVTATDEHGASSTQTVSYTVTDQAGLCAGIAVGLPLNINLGTANAGGVPCATDSGTLLDATVSLGALPFPLTALSPSVTVKAVDATSEKAGSTHRADAKVDYVKIAFPLNGYVLELKDLWSEASASTPVNCAAGNELNGVAEIGQFTQNGVVHNQQNKPVSIPLPLLGGVYLNQVVKTGSTVVTNAVAIDLPGQLLDVTIGSAIAGVDC</sequence>
<dbReference type="RefSeq" id="WP_181410692.1">
    <property type="nucleotide sequence ID" value="NZ_BAAAOR010000012.1"/>
</dbReference>
<comment type="caution">
    <text evidence="2">The sequence shown here is derived from an EMBL/GenBank/DDBJ whole genome shotgun (WGS) entry which is preliminary data.</text>
</comment>
<accession>A0ABN2A689</accession>
<protein>
    <recommendedName>
        <fullName evidence="4">HYR domain-containing protein</fullName>
    </recommendedName>
</protein>
<evidence type="ECO:0000313" key="3">
    <source>
        <dbReference type="Proteomes" id="UP001500842"/>
    </source>
</evidence>
<evidence type="ECO:0008006" key="4">
    <source>
        <dbReference type="Google" id="ProtNLM"/>
    </source>
</evidence>
<feature type="chain" id="PRO_5046686773" description="HYR domain-containing protein" evidence="1">
    <location>
        <begin position="26"/>
        <end position="445"/>
    </location>
</feature>
<gene>
    <name evidence="2" type="ORF">GCM10009788_15110</name>
</gene>
<dbReference type="Proteomes" id="UP001500842">
    <property type="component" value="Unassembled WGS sequence"/>
</dbReference>
<evidence type="ECO:0000256" key="1">
    <source>
        <dbReference type="SAM" id="SignalP"/>
    </source>
</evidence>
<name>A0ABN2A689_9ACTN</name>
<reference evidence="2 3" key="1">
    <citation type="journal article" date="2019" name="Int. J. Syst. Evol. Microbiol.">
        <title>The Global Catalogue of Microorganisms (GCM) 10K type strain sequencing project: providing services to taxonomists for standard genome sequencing and annotation.</title>
        <authorList>
            <consortium name="The Broad Institute Genomics Platform"/>
            <consortium name="The Broad Institute Genome Sequencing Center for Infectious Disease"/>
            <person name="Wu L."/>
            <person name="Ma J."/>
        </authorList>
    </citation>
    <scope>NUCLEOTIDE SEQUENCE [LARGE SCALE GENOMIC DNA]</scope>
    <source>
        <strain evidence="2 3">JCM 14942</strain>
    </source>
</reference>
<organism evidence="2 3">
    <name type="scientific">Nocardioides humi</name>
    <dbReference type="NCBI Taxonomy" id="449461"/>
    <lineage>
        <taxon>Bacteria</taxon>
        <taxon>Bacillati</taxon>
        <taxon>Actinomycetota</taxon>
        <taxon>Actinomycetes</taxon>
        <taxon>Propionibacteriales</taxon>
        <taxon>Nocardioidaceae</taxon>
        <taxon>Nocardioides</taxon>
    </lineage>
</organism>